<accession>A0AAD5HA33</accession>
<gene>
    <name evidence="1" type="ORF">COHA_000287</name>
</gene>
<sequence>MLPAGSSGGTLPVQQLNAVTPEVVLPAGTATLNPWAPLLNTLLTALFMFWGFRLDSELKQLRGELRRETKGARKDMKRLRRDLHTQMKALDGGQQALLRQCDRTGYGLAGIAVLLVSPALVEKVARLLGITP</sequence>
<dbReference type="EMBL" id="JADXDR010000007">
    <property type="protein sequence ID" value="KAI7846217.1"/>
    <property type="molecule type" value="Genomic_DNA"/>
</dbReference>
<protein>
    <submittedName>
        <fullName evidence="1">Uncharacterized protein</fullName>
    </submittedName>
</protein>
<dbReference type="Proteomes" id="UP001205105">
    <property type="component" value="Unassembled WGS sequence"/>
</dbReference>
<keyword evidence="2" id="KW-1185">Reference proteome</keyword>
<dbReference type="AlphaFoldDB" id="A0AAD5HA33"/>
<organism evidence="1 2">
    <name type="scientific">Chlorella ohadii</name>
    <dbReference type="NCBI Taxonomy" id="2649997"/>
    <lineage>
        <taxon>Eukaryota</taxon>
        <taxon>Viridiplantae</taxon>
        <taxon>Chlorophyta</taxon>
        <taxon>core chlorophytes</taxon>
        <taxon>Trebouxiophyceae</taxon>
        <taxon>Chlorellales</taxon>
        <taxon>Chlorellaceae</taxon>
        <taxon>Chlorella clade</taxon>
        <taxon>Chlorella</taxon>
    </lineage>
</organism>
<proteinExistence type="predicted"/>
<comment type="caution">
    <text evidence="1">The sequence shown here is derived from an EMBL/GenBank/DDBJ whole genome shotgun (WGS) entry which is preliminary data.</text>
</comment>
<evidence type="ECO:0000313" key="2">
    <source>
        <dbReference type="Proteomes" id="UP001205105"/>
    </source>
</evidence>
<name>A0AAD5HA33_9CHLO</name>
<evidence type="ECO:0000313" key="1">
    <source>
        <dbReference type="EMBL" id="KAI7846217.1"/>
    </source>
</evidence>
<reference evidence="1" key="1">
    <citation type="submission" date="2020-11" db="EMBL/GenBank/DDBJ databases">
        <title>Chlorella ohadii genome sequencing and assembly.</title>
        <authorList>
            <person name="Murik O."/>
            <person name="Treves H."/>
            <person name="Kedem I."/>
            <person name="Shotland Y."/>
            <person name="Kaplan A."/>
        </authorList>
    </citation>
    <scope>NUCLEOTIDE SEQUENCE</scope>
    <source>
        <strain evidence="1">1</strain>
    </source>
</reference>